<name>A0A481Z5R7_9VIRU</name>
<accession>A0A481Z5R7</accession>
<proteinExistence type="predicted"/>
<evidence type="ECO:0000313" key="1">
    <source>
        <dbReference type="EMBL" id="QBK91117.1"/>
    </source>
</evidence>
<sequence length="103" mass="11941">MEPTKENTQLIISQLSLWKGCDGYLRVINTTQNSRSKSQLLMSFPIPIMIQMLNEVRQQYGESILNINQELSNCKHKKQYISSSIEKTLINNGSLITLYPWTY</sequence>
<reference evidence="1" key="1">
    <citation type="journal article" date="2019" name="MBio">
        <title>Virus Genomes from Deep Sea Sediments Expand the Ocean Megavirome and Support Independent Origins of Viral Gigantism.</title>
        <authorList>
            <person name="Backstrom D."/>
            <person name="Yutin N."/>
            <person name="Jorgensen S.L."/>
            <person name="Dharamshi J."/>
            <person name="Homa F."/>
            <person name="Zaremba-Niedwiedzka K."/>
            <person name="Spang A."/>
            <person name="Wolf Y.I."/>
            <person name="Koonin E.V."/>
            <person name="Ettema T.J."/>
        </authorList>
    </citation>
    <scope>NUCLEOTIDE SEQUENCE</scope>
</reference>
<organism evidence="1">
    <name type="scientific">Pithovirus LCPAC202</name>
    <dbReference type="NCBI Taxonomy" id="2506592"/>
    <lineage>
        <taxon>Viruses</taxon>
        <taxon>Pithoviruses</taxon>
    </lineage>
</organism>
<gene>
    <name evidence="1" type="ORF">LCPAC202_00910</name>
</gene>
<protein>
    <submittedName>
        <fullName evidence="1">Uncharacterized protein</fullName>
    </submittedName>
</protein>
<dbReference type="EMBL" id="MK500511">
    <property type="protein sequence ID" value="QBK91117.1"/>
    <property type="molecule type" value="Genomic_DNA"/>
</dbReference>